<dbReference type="RefSeq" id="WP_311386976.1">
    <property type="nucleotide sequence ID" value="NZ_JAVRHU010000001.1"/>
</dbReference>
<evidence type="ECO:0000313" key="2">
    <source>
        <dbReference type="Proteomes" id="UP001250662"/>
    </source>
</evidence>
<gene>
    <name evidence="1" type="ORF">RM520_03370</name>
</gene>
<evidence type="ECO:0008006" key="3">
    <source>
        <dbReference type="Google" id="ProtNLM"/>
    </source>
</evidence>
<protein>
    <recommendedName>
        <fullName evidence="3">Outer membrane protein beta-barrel domain-containing protein</fullName>
    </recommendedName>
</protein>
<dbReference type="Proteomes" id="UP001250662">
    <property type="component" value="Unassembled WGS sequence"/>
</dbReference>
<reference evidence="1 2" key="1">
    <citation type="submission" date="2023-09" db="EMBL/GenBank/DDBJ databases">
        <authorList>
            <person name="Rey-Velasco X."/>
        </authorList>
    </citation>
    <scope>NUCLEOTIDE SEQUENCE [LARGE SCALE GENOMIC DNA]</scope>
    <source>
        <strain evidence="1 2">P007</strain>
    </source>
</reference>
<accession>A0ABU3BER7</accession>
<evidence type="ECO:0000313" key="1">
    <source>
        <dbReference type="EMBL" id="MDT0620649.1"/>
    </source>
</evidence>
<organism evidence="1 2">
    <name type="scientific">Croceitalea vernalis</name>
    <dbReference type="NCBI Taxonomy" id="3075599"/>
    <lineage>
        <taxon>Bacteria</taxon>
        <taxon>Pseudomonadati</taxon>
        <taxon>Bacteroidota</taxon>
        <taxon>Flavobacteriia</taxon>
        <taxon>Flavobacteriales</taxon>
        <taxon>Flavobacteriaceae</taxon>
        <taxon>Croceitalea</taxon>
    </lineage>
</organism>
<proteinExistence type="predicted"/>
<dbReference type="EMBL" id="JAVRHU010000001">
    <property type="protein sequence ID" value="MDT0620649.1"/>
    <property type="molecule type" value="Genomic_DNA"/>
</dbReference>
<name>A0ABU3BER7_9FLAO</name>
<keyword evidence="2" id="KW-1185">Reference proteome</keyword>
<comment type="caution">
    <text evidence="1">The sequence shown here is derived from an EMBL/GenBank/DDBJ whole genome shotgun (WGS) entry which is preliminary data.</text>
</comment>
<sequence>MKKIKIVVLMTICFQAVYGQYNEEQLSRTFTYLSTGNSFTGFGNFASLSTTDNTLKTSLFFLNKSNDIWNIDIEAGATQGISSLFDEGKLNSNVSLGVEYRFLFNKEVEPYAGVNEIPLKQLDFERQKVLDDYYDGLIEILKRFELKFVDTKSNATINMDFNDKLIELFKTYDELNSSGKLDGFPELQKSILEIIRGFKIEMVGKTRKEIKPDKKEKINSKRFPKLNKKVNEIDGILKGYENLTIKEQEKLNKYAKSLIDTIRVYREDLMKRTEVNLTSIFADERSKLVDVRVKKLKEIKKKKNALKADYVRLNFFSLGLNAKNKNFSRFIDTIDVEQQLKKTNYTQLGFSLAYNFITNMKNVNVNNNKKITSFNASTLKYLTIGVEFNYDDNQALLEEVQVIDTQFIDEENNRIVNKSQNAFQGDYLTDLARVEAFVDYYTFLKNNENSIAIHLNPKLIFQDNAKPNSTMQFGVLIPFKKKDEETTKINLEIFYRWKDIFNTSNSTNSLLNRNIIGIQTAFPFNL</sequence>